<reference evidence="1 2" key="1">
    <citation type="submission" date="2018-09" db="EMBL/GenBank/DDBJ databases">
        <title>Genomic investigation of the strawberry pathogen Phytophthora fragariae indicates pathogenicity is determined by transcriptional variation in three key races.</title>
        <authorList>
            <person name="Adams T.M."/>
            <person name="Armitage A.D."/>
            <person name="Sobczyk M.K."/>
            <person name="Bates H.J."/>
            <person name="Dunwell J.M."/>
            <person name="Nellist C.F."/>
            <person name="Harrison R.J."/>
        </authorList>
    </citation>
    <scope>NUCLEOTIDE SEQUENCE [LARGE SCALE GENOMIC DNA]</scope>
    <source>
        <strain evidence="1 2">SCRP245</strain>
    </source>
</reference>
<gene>
    <name evidence="1" type="ORF">PF011_g10971</name>
</gene>
<dbReference type="AlphaFoldDB" id="A0A6A3KQZ2"/>
<evidence type="ECO:0008006" key="3">
    <source>
        <dbReference type="Google" id="ProtNLM"/>
    </source>
</evidence>
<dbReference type="Proteomes" id="UP000460718">
    <property type="component" value="Unassembled WGS sequence"/>
</dbReference>
<sequence>MSIVRVNMTDGLLPAGFQSSDFPLKMNDIELCVTNLREIPDDLDTKWPPGAIIQVEYSQLSVFPLVLARLQPYYTFLTGNPITELPAEIFEVAGMVYLGVSGTHISELPQNVTQVYPDLVYVELVNTDVSFFWSWVDELVGRVDNPARIVAGGSIYCDDLEKFEIGSMDNAFPVSLAPGYSTILMDRSDANLQTITNIVYCASGEEPFYPLAFDDDANALQPPPALPRHG</sequence>
<comment type="caution">
    <text evidence="1">The sequence shown here is derived from an EMBL/GenBank/DDBJ whole genome shotgun (WGS) entry which is preliminary data.</text>
</comment>
<protein>
    <recommendedName>
        <fullName evidence="3">Receptor L-domain domain-containing protein</fullName>
    </recommendedName>
</protein>
<dbReference type="EMBL" id="QXFW01000594">
    <property type="protein sequence ID" value="KAE9007808.1"/>
    <property type="molecule type" value="Genomic_DNA"/>
</dbReference>
<evidence type="ECO:0000313" key="1">
    <source>
        <dbReference type="EMBL" id="KAE9007808.1"/>
    </source>
</evidence>
<name>A0A6A3KQZ2_9STRA</name>
<organism evidence="1 2">
    <name type="scientific">Phytophthora fragariae</name>
    <dbReference type="NCBI Taxonomy" id="53985"/>
    <lineage>
        <taxon>Eukaryota</taxon>
        <taxon>Sar</taxon>
        <taxon>Stramenopiles</taxon>
        <taxon>Oomycota</taxon>
        <taxon>Peronosporomycetes</taxon>
        <taxon>Peronosporales</taxon>
        <taxon>Peronosporaceae</taxon>
        <taxon>Phytophthora</taxon>
    </lineage>
</organism>
<evidence type="ECO:0000313" key="2">
    <source>
        <dbReference type="Proteomes" id="UP000460718"/>
    </source>
</evidence>
<accession>A0A6A3KQZ2</accession>
<proteinExistence type="predicted"/>